<gene>
    <name evidence="1" type="ORF">WKV44_09980</name>
</gene>
<dbReference type="EMBL" id="JBCHKQ010000006">
    <property type="protein sequence ID" value="MEM5948868.1"/>
    <property type="molecule type" value="Genomic_DNA"/>
</dbReference>
<sequence length="356" mass="41553">MQTAYRERNNTETLLAADSFADITDILGEIRDPLLISKTTYLDDKHPLRKDAILIMDAIASITNGILDNSLIQELYKIEKNSPFYSWQQFTLALYYIYKTNTIKARECIQNIDKKSPLKIMIPILTALTEDKDCEAEEEKKFLNHICQDTGLIKDIFIETERALEDDRVQEAEQFACLLIQELNKIDRTHTEKTAIALILEFDKRDYNAEIFTDTLHHIIGKKETKRLLALAYLEENPEISLMAWMQYTIIMLKEESIHENTINILKIIHTLLEFINNNIPNTNFVNAYLTYLKEINAILSIDYPKLCFSSSEEFSLIEWEKKLRQVLGIKKSVKLKKDITKKKSHTKTEQLEFDF</sequence>
<dbReference type="RefSeq" id="WP_420070321.1">
    <property type="nucleotide sequence ID" value="NZ_JBCHKQ010000006.1"/>
</dbReference>
<name>A0ABU9UDW9_9SPIR</name>
<dbReference type="Proteomes" id="UP001466331">
    <property type="component" value="Unassembled WGS sequence"/>
</dbReference>
<organism evidence="1 2">
    <name type="scientific">Rarispira pelagica</name>
    <dbReference type="NCBI Taxonomy" id="3141764"/>
    <lineage>
        <taxon>Bacteria</taxon>
        <taxon>Pseudomonadati</taxon>
        <taxon>Spirochaetota</taxon>
        <taxon>Spirochaetia</taxon>
        <taxon>Winmispirales</taxon>
        <taxon>Winmispiraceae</taxon>
        <taxon>Rarispira</taxon>
    </lineage>
</organism>
<accession>A0ABU9UDW9</accession>
<protein>
    <submittedName>
        <fullName evidence="1">Uncharacterized protein</fullName>
    </submittedName>
</protein>
<proteinExistence type="predicted"/>
<keyword evidence="2" id="KW-1185">Reference proteome</keyword>
<evidence type="ECO:0000313" key="2">
    <source>
        <dbReference type="Proteomes" id="UP001466331"/>
    </source>
</evidence>
<reference evidence="1 2" key="1">
    <citation type="submission" date="2024-03" db="EMBL/GenBank/DDBJ databases">
        <title>Ignisphaera cupida sp. nov., a hyperthermophilic hydrolytic archaeon from a hot spring of Kamchatka, and proposal of Ignisphaeraceae fam. nov.</title>
        <authorList>
            <person name="Podosokorskaya O.A."/>
            <person name="Elcheninov A.G."/>
            <person name="Maltseva A.I."/>
            <person name="Zayulina K.S."/>
            <person name="Novikov A."/>
            <person name="Merkel A.Y."/>
        </authorList>
    </citation>
    <scope>NUCLEOTIDE SEQUENCE [LARGE SCALE GENOMIC DNA]</scope>
    <source>
        <strain evidence="1 2">38H-sp</strain>
    </source>
</reference>
<comment type="caution">
    <text evidence="1">The sequence shown here is derived from an EMBL/GenBank/DDBJ whole genome shotgun (WGS) entry which is preliminary data.</text>
</comment>
<evidence type="ECO:0000313" key="1">
    <source>
        <dbReference type="EMBL" id="MEM5948868.1"/>
    </source>
</evidence>